<evidence type="ECO:0000313" key="2">
    <source>
        <dbReference type="Proteomes" id="UP000006094"/>
    </source>
</evidence>
<dbReference type="EMBL" id="CP003326">
    <property type="protein sequence ID" value="AFS78475.1"/>
    <property type="molecule type" value="Genomic_DNA"/>
</dbReference>
<accession>K0B0P0</accession>
<dbReference type="Proteomes" id="UP000006094">
    <property type="component" value="Chromosome"/>
</dbReference>
<keyword evidence="2" id="KW-1185">Reference proteome</keyword>
<sequence length="132" mass="16119">MIMNDEVLKRIEKQKQKVKEFIEKNGYFSIMNNTKWKKLINDIHDLEFPPAYCLKHILSEDTPQMALKPTYWGDWSLDLLYPFFWIEWMEISPYYYKHKGNLLDDELIDETEEVLEILKRNNIPYELKEKIL</sequence>
<gene>
    <name evidence="1" type="ordered locus">Curi_c14650</name>
</gene>
<reference evidence="1 2" key="1">
    <citation type="journal article" date="2012" name="PLoS ONE">
        <title>The purine-utilizing bacterium Clostridium acidurici 9a: a genome-guided metabolic reconsideration.</title>
        <authorList>
            <person name="Hartwich K."/>
            <person name="Poehlein A."/>
            <person name="Daniel R."/>
        </authorList>
    </citation>
    <scope>NUCLEOTIDE SEQUENCE [LARGE SCALE GENOMIC DNA]</scope>
    <source>
        <strain evidence="2">ATCC 7906 / DSM 604 / BCRC 14475 / CIP 104303 / KCTC 5404 / NCIMB 10678 / 9a</strain>
    </source>
</reference>
<dbReference type="KEGG" id="cad:Curi_c14650"/>
<name>K0B0P0_GOTA9</name>
<dbReference type="AlphaFoldDB" id="K0B0P0"/>
<dbReference type="InterPro" id="IPR046500">
    <property type="entry name" value="DUF6678"/>
</dbReference>
<evidence type="ECO:0000313" key="1">
    <source>
        <dbReference type="EMBL" id="AFS78475.1"/>
    </source>
</evidence>
<dbReference type="HOGENOM" id="CLU_140150_0_0_9"/>
<proteinExistence type="predicted"/>
<organism evidence="1 2">
    <name type="scientific">Gottschalkia acidurici (strain ATCC 7906 / DSM 604 / BCRC 14475 / CIP 104303 / KCTC 5404 / NCIMB 10678 / 9a)</name>
    <name type="common">Clostridium acidurici</name>
    <dbReference type="NCBI Taxonomy" id="1128398"/>
    <lineage>
        <taxon>Bacteria</taxon>
        <taxon>Bacillati</taxon>
        <taxon>Bacillota</taxon>
        <taxon>Tissierellia</taxon>
        <taxon>Tissierellales</taxon>
        <taxon>Gottschalkiaceae</taxon>
        <taxon>Gottschalkia</taxon>
    </lineage>
</organism>
<protein>
    <submittedName>
        <fullName evidence="1">Uncharacterized protein</fullName>
    </submittedName>
</protein>
<dbReference type="Pfam" id="PF20383">
    <property type="entry name" value="DUF6678"/>
    <property type="match status" value="1"/>
</dbReference>
<dbReference type="eggNOG" id="ENOG50334PY">
    <property type="taxonomic scope" value="Bacteria"/>
</dbReference>